<evidence type="ECO:0000313" key="2">
    <source>
        <dbReference type="Proteomes" id="UP001060215"/>
    </source>
</evidence>
<gene>
    <name evidence="1" type="ORF">LOK49_LG11G02487</name>
</gene>
<evidence type="ECO:0000313" key="1">
    <source>
        <dbReference type="EMBL" id="KAI7993315.1"/>
    </source>
</evidence>
<name>A0ACC0FXB9_9ERIC</name>
<sequence>MGTKVGIVVSSPSAAREMLRDHDITFANRDVSELASAAVAKGPLITVGDFDSALHLSLLGDQRWPLDGFASGTVEVDFAVGGDNREE</sequence>
<dbReference type="EMBL" id="CM045769">
    <property type="protein sequence ID" value="KAI7993315.1"/>
    <property type="molecule type" value="Genomic_DNA"/>
</dbReference>
<dbReference type="Proteomes" id="UP001060215">
    <property type="component" value="Chromosome 12"/>
</dbReference>
<comment type="caution">
    <text evidence="1">The sequence shown here is derived from an EMBL/GenBank/DDBJ whole genome shotgun (WGS) entry which is preliminary data.</text>
</comment>
<reference evidence="1 2" key="1">
    <citation type="journal article" date="2022" name="Plant J.">
        <title>Chromosome-level genome of Camellia lanceoleosa provides a valuable resource for understanding genome evolution and self-incompatibility.</title>
        <authorList>
            <person name="Gong W."/>
            <person name="Xiao S."/>
            <person name="Wang L."/>
            <person name="Liao Z."/>
            <person name="Chang Y."/>
            <person name="Mo W."/>
            <person name="Hu G."/>
            <person name="Li W."/>
            <person name="Zhao G."/>
            <person name="Zhu H."/>
            <person name="Hu X."/>
            <person name="Ji K."/>
            <person name="Xiang X."/>
            <person name="Song Q."/>
            <person name="Yuan D."/>
            <person name="Jin S."/>
            <person name="Zhang L."/>
        </authorList>
    </citation>
    <scope>NUCLEOTIDE SEQUENCE [LARGE SCALE GENOMIC DNA]</scope>
    <source>
        <tissue evidence="1">Fresh and healthy young leaves</tissue>
    </source>
</reference>
<protein>
    <submittedName>
        <fullName evidence="1">Uncharacterized protein</fullName>
    </submittedName>
</protein>
<keyword evidence="2" id="KW-1185">Reference proteome</keyword>
<proteinExistence type="predicted"/>
<organism evidence="1 2">
    <name type="scientific">Camellia lanceoleosa</name>
    <dbReference type="NCBI Taxonomy" id="1840588"/>
    <lineage>
        <taxon>Eukaryota</taxon>
        <taxon>Viridiplantae</taxon>
        <taxon>Streptophyta</taxon>
        <taxon>Embryophyta</taxon>
        <taxon>Tracheophyta</taxon>
        <taxon>Spermatophyta</taxon>
        <taxon>Magnoliopsida</taxon>
        <taxon>eudicotyledons</taxon>
        <taxon>Gunneridae</taxon>
        <taxon>Pentapetalae</taxon>
        <taxon>asterids</taxon>
        <taxon>Ericales</taxon>
        <taxon>Theaceae</taxon>
        <taxon>Camellia</taxon>
    </lineage>
</organism>
<accession>A0ACC0FXB9</accession>